<dbReference type="Proteomes" id="UP000070168">
    <property type="component" value="Unassembled WGS sequence"/>
</dbReference>
<dbReference type="GO" id="GO:0005739">
    <property type="term" value="C:mitochondrion"/>
    <property type="evidence" value="ECO:0007669"/>
    <property type="project" value="UniProtKB-SubCell"/>
</dbReference>
<dbReference type="PANTHER" id="PTHR13475">
    <property type="entry name" value="NEUGRIN"/>
    <property type="match status" value="1"/>
</dbReference>
<dbReference type="GO" id="GO:0005634">
    <property type="term" value="C:nucleus"/>
    <property type="evidence" value="ECO:0007669"/>
    <property type="project" value="TreeGrafter"/>
</dbReference>
<gene>
    <name evidence="7" type="ORF">PGRI_070610</name>
</gene>
<evidence type="ECO:0000313" key="8">
    <source>
        <dbReference type="Proteomes" id="UP000070168"/>
    </source>
</evidence>
<dbReference type="STRING" id="5078.A0A135LKQ2"/>
<evidence type="ECO:0000256" key="1">
    <source>
        <dbReference type="ARBA" id="ARBA00003548"/>
    </source>
</evidence>
<evidence type="ECO:0000256" key="2">
    <source>
        <dbReference type="ARBA" id="ARBA00004173"/>
    </source>
</evidence>
<feature type="compositionally biased region" description="Basic residues" evidence="6">
    <location>
        <begin position="106"/>
        <end position="118"/>
    </location>
</feature>
<evidence type="ECO:0000256" key="5">
    <source>
        <dbReference type="ARBA" id="ARBA00022946"/>
    </source>
</evidence>
<dbReference type="AlphaFoldDB" id="A0A135LKQ2"/>
<dbReference type="Pfam" id="PF06413">
    <property type="entry name" value="Neugrin"/>
    <property type="match status" value="1"/>
</dbReference>
<accession>A0A135LKQ2</accession>
<dbReference type="OMA" id="HAKAPEQ"/>
<evidence type="ECO:0000256" key="6">
    <source>
        <dbReference type="SAM" id="MobiDB-lite"/>
    </source>
</evidence>
<comment type="similarity">
    <text evidence="3">Belongs to the RRG9 family.</text>
</comment>
<feature type="region of interest" description="Disordered" evidence="6">
    <location>
        <begin position="75"/>
        <end position="174"/>
    </location>
</feature>
<evidence type="ECO:0000256" key="3">
    <source>
        <dbReference type="ARBA" id="ARBA00010895"/>
    </source>
</evidence>
<sequence length="292" mass="33988">MATKCAASSRLVLPAILRNVFRSQFPSNLSASSIIPYHRSLASGPLFCSNIQLQRSFSSIPRLRDPQNDQLEHAAPETSAVADDNVSSQHETPQKKDFDSFDKKGGWKTHRAHPKGQRRGPENREGRTDRERRAFRNETRREADKEPRKRWQDRAEKAKQLSETGRNKKPESWQVQKAALKEKFADGWNPPKKLSPDALDGIRHLHAKAPEQFTTAVLADEFEVSPEAIRRILKSKWRPSEDEMESRRKRWENRHDRIWSRMAELGLRPSTNRTRPLSDFHVLYDDNNRKRR</sequence>
<dbReference type="RefSeq" id="XP_040648016.1">
    <property type="nucleotide sequence ID" value="XM_040794775.1"/>
</dbReference>
<comment type="caution">
    <text evidence="7">The sequence shown here is derived from an EMBL/GenBank/DDBJ whole genome shotgun (WGS) entry which is preliminary data.</text>
</comment>
<evidence type="ECO:0000313" key="7">
    <source>
        <dbReference type="EMBL" id="KXG49480.1"/>
    </source>
</evidence>
<dbReference type="OrthoDB" id="5578174at2759"/>
<dbReference type="InterPro" id="IPR010487">
    <property type="entry name" value="NGRN/Rrg9"/>
</dbReference>
<comment type="subcellular location">
    <subcellularLocation>
        <location evidence="2">Mitochondrion</location>
    </subcellularLocation>
</comment>
<protein>
    <recommendedName>
        <fullName evidence="4">Required for respiratory growth protein 9, mitochondrial</fullName>
    </recommendedName>
</protein>
<dbReference type="PANTHER" id="PTHR13475:SF3">
    <property type="entry name" value="NEUGRIN"/>
    <property type="match status" value="1"/>
</dbReference>
<proteinExistence type="inferred from homology"/>
<dbReference type="GeneID" id="63710075"/>
<feature type="compositionally biased region" description="Basic and acidic residues" evidence="6">
    <location>
        <begin position="119"/>
        <end position="171"/>
    </location>
</feature>
<keyword evidence="5" id="KW-0809">Transit peptide</keyword>
<organism evidence="7 8">
    <name type="scientific">Penicillium patulum</name>
    <name type="common">Penicillium griseofulvum</name>
    <dbReference type="NCBI Taxonomy" id="5078"/>
    <lineage>
        <taxon>Eukaryota</taxon>
        <taxon>Fungi</taxon>
        <taxon>Dikarya</taxon>
        <taxon>Ascomycota</taxon>
        <taxon>Pezizomycotina</taxon>
        <taxon>Eurotiomycetes</taxon>
        <taxon>Eurotiomycetidae</taxon>
        <taxon>Eurotiales</taxon>
        <taxon>Aspergillaceae</taxon>
        <taxon>Penicillium</taxon>
    </lineage>
</organism>
<name>A0A135LKQ2_PENPA</name>
<dbReference type="EMBL" id="LHQR01000049">
    <property type="protein sequence ID" value="KXG49480.1"/>
    <property type="molecule type" value="Genomic_DNA"/>
</dbReference>
<reference evidence="7 8" key="1">
    <citation type="journal article" date="2016" name="BMC Genomics">
        <title>Genome sequencing and secondary metabolism of the postharvest pathogen Penicillium griseofulvum.</title>
        <authorList>
            <person name="Banani H."/>
            <person name="Marcet-Houben M."/>
            <person name="Ballester A.R."/>
            <person name="Abbruscato P."/>
            <person name="Gonzalez-Candelas L."/>
            <person name="Gabaldon T."/>
            <person name="Spadaro D."/>
        </authorList>
    </citation>
    <scope>NUCLEOTIDE SEQUENCE [LARGE SCALE GENOMIC DNA]</scope>
    <source>
        <strain evidence="7 8">PG3</strain>
    </source>
</reference>
<evidence type="ECO:0000256" key="4">
    <source>
        <dbReference type="ARBA" id="ARBA00013566"/>
    </source>
</evidence>
<keyword evidence="8" id="KW-1185">Reference proteome</keyword>
<comment type="function">
    <text evidence="1">Required for respiratory activity and maintenance and expression of the mitochondrial genome.</text>
</comment>
<feature type="compositionally biased region" description="Basic and acidic residues" evidence="6">
    <location>
        <begin position="92"/>
        <end position="105"/>
    </location>
</feature>